<accession>A0ABT0F717</accession>
<organism evidence="5 6">
    <name type="scientific">Pseudomonas violetae</name>
    <dbReference type="NCBI Taxonomy" id="2915813"/>
    <lineage>
        <taxon>Bacteria</taxon>
        <taxon>Pseudomonadati</taxon>
        <taxon>Pseudomonadota</taxon>
        <taxon>Gammaproteobacteria</taxon>
        <taxon>Pseudomonadales</taxon>
        <taxon>Pseudomonadaceae</taxon>
        <taxon>Pseudomonas</taxon>
    </lineage>
</organism>
<dbReference type="InterPro" id="IPR017871">
    <property type="entry name" value="ABC_transporter-like_CS"/>
</dbReference>
<gene>
    <name evidence="5" type="ORF">L9059_27140</name>
</gene>
<reference evidence="5 6" key="1">
    <citation type="submission" date="2022-02" db="EMBL/GenBank/DDBJ databases">
        <title>Comparative genomics of the first Antarctic Pseudomonas spp. capable of biotransforming 2,4,6-Trinitrotoluene.</title>
        <authorList>
            <person name="Cabrera M.A."/>
            <person name="Marquez S.L."/>
            <person name="Perez-Donoso J.M."/>
        </authorList>
    </citation>
    <scope>NUCLEOTIDE SEQUENCE [LARGE SCALE GENOMIC DNA]</scope>
    <source>
        <strain evidence="5 6">TNT19</strain>
    </source>
</reference>
<dbReference type="SMART" id="SM00382">
    <property type="entry name" value="AAA"/>
    <property type="match status" value="1"/>
</dbReference>
<dbReference type="InterPro" id="IPR003593">
    <property type="entry name" value="AAA+_ATPase"/>
</dbReference>
<sequence length="369" mass="40724">MTQPLVVFDNVVKHFGSYQAVERLNLEIYKGEFVAIMGSSGCGKTTTLRMLAGLEKPSEGEIRLNGERINDLYSWQRETPLVWQNLALFPFLNVLENVEFGLRMRGMAKAQRRKKALHWLERLDLAEFATRDISLLSGGQRQRVALARSLVTEPPMLLLDEPLSALDAHLSVRMQGVLTGLQKDLGITFVYVTHSQSEAFAMADRVVIMSRGRVEQIGTPQAVFLEPHNRFVAEFVGGKNIFPGTVAGFDDSGLIRLDSAQGSFVARLPQGKSVSAGEAVTVCVSAEHIELTMQPVRHNRLACTVVGEEFIGSMVNVYLEASGDLELKVQKTHADYNRLGVNCGQRLYAEWEGVHALILRDGGAPVMAA</sequence>
<dbReference type="GO" id="GO:0005524">
    <property type="term" value="F:ATP binding"/>
    <property type="evidence" value="ECO:0007669"/>
    <property type="project" value="UniProtKB-KW"/>
</dbReference>
<dbReference type="InterPro" id="IPR003439">
    <property type="entry name" value="ABC_transporter-like_ATP-bd"/>
</dbReference>
<dbReference type="RefSeq" id="WP_247294000.1">
    <property type="nucleotide sequence ID" value="NZ_JAKNRW010000042.1"/>
</dbReference>
<dbReference type="PROSITE" id="PS00211">
    <property type="entry name" value="ABC_TRANSPORTER_1"/>
    <property type="match status" value="1"/>
</dbReference>
<dbReference type="EMBL" id="JAKNRW010000042">
    <property type="protein sequence ID" value="MCK1793788.1"/>
    <property type="molecule type" value="Genomic_DNA"/>
</dbReference>
<dbReference type="InterPro" id="IPR027417">
    <property type="entry name" value="P-loop_NTPase"/>
</dbReference>
<protein>
    <submittedName>
        <fullName evidence="5">ABC transporter ATP-binding protein</fullName>
    </submittedName>
</protein>
<keyword evidence="6" id="KW-1185">Reference proteome</keyword>
<feature type="domain" description="ABC transporter" evidence="4">
    <location>
        <begin position="6"/>
        <end position="236"/>
    </location>
</feature>
<evidence type="ECO:0000256" key="1">
    <source>
        <dbReference type="ARBA" id="ARBA00022448"/>
    </source>
</evidence>
<dbReference type="PANTHER" id="PTHR42781">
    <property type="entry name" value="SPERMIDINE/PUTRESCINE IMPORT ATP-BINDING PROTEIN POTA"/>
    <property type="match status" value="1"/>
</dbReference>
<dbReference type="Gene3D" id="3.40.50.300">
    <property type="entry name" value="P-loop containing nucleotide triphosphate hydrolases"/>
    <property type="match status" value="1"/>
</dbReference>
<dbReference type="Proteomes" id="UP001299876">
    <property type="component" value="Unassembled WGS sequence"/>
</dbReference>
<dbReference type="PROSITE" id="PS50893">
    <property type="entry name" value="ABC_TRANSPORTER_2"/>
    <property type="match status" value="1"/>
</dbReference>
<dbReference type="SUPFAM" id="SSF50331">
    <property type="entry name" value="MOP-like"/>
    <property type="match status" value="1"/>
</dbReference>
<evidence type="ECO:0000313" key="5">
    <source>
        <dbReference type="EMBL" id="MCK1793788.1"/>
    </source>
</evidence>
<dbReference type="InterPro" id="IPR013611">
    <property type="entry name" value="Transp-assoc_OB_typ2"/>
</dbReference>
<evidence type="ECO:0000313" key="6">
    <source>
        <dbReference type="Proteomes" id="UP001299876"/>
    </source>
</evidence>
<dbReference type="Pfam" id="PF00005">
    <property type="entry name" value="ABC_tran"/>
    <property type="match status" value="1"/>
</dbReference>
<keyword evidence="2" id="KW-0547">Nucleotide-binding</keyword>
<keyword evidence="1" id="KW-0813">Transport</keyword>
<dbReference type="Gene3D" id="2.40.50.100">
    <property type="match status" value="1"/>
</dbReference>
<evidence type="ECO:0000256" key="3">
    <source>
        <dbReference type="ARBA" id="ARBA00022840"/>
    </source>
</evidence>
<evidence type="ECO:0000256" key="2">
    <source>
        <dbReference type="ARBA" id="ARBA00022741"/>
    </source>
</evidence>
<dbReference type="InterPro" id="IPR050093">
    <property type="entry name" value="ABC_SmlMolc_Importer"/>
</dbReference>
<keyword evidence="3 5" id="KW-0067">ATP-binding</keyword>
<dbReference type="InterPro" id="IPR008995">
    <property type="entry name" value="Mo/tungstate-bd_C_term_dom"/>
</dbReference>
<dbReference type="SUPFAM" id="SSF52540">
    <property type="entry name" value="P-loop containing nucleoside triphosphate hydrolases"/>
    <property type="match status" value="1"/>
</dbReference>
<comment type="caution">
    <text evidence="5">The sequence shown here is derived from an EMBL/GenBank/DDBJ whole genome shotgun (WGS) entry which is preliminary data.</text>
</comment>
<dbReference type="PANTHER" id="PTHR42781:SF4">
    <property type="entry name" value="SPERMIDINE_PUTRESCINE IMPORT ATP-BINDING PROTEIN POTA"/>
    <property type="match status" value="1"/>
</dbReference>
<dbReference type="Pfam" id="PF08402">
    <property type="entry name" value="TOBE_2"/>
    <property type="match status" value="1"/>
</dbReference>
<evidence type="ECO:0000259" key="4">
    <source>
        <dbReference type="PROSITE" id="PS50893"/>
    </source>
</evidence>
<proteinExistence type="predicted"/>
<name>A0ABT0F717_9PSED</name>